<protein>
    <submittedName>
        <fullName evidence="1">Uncharacterized protein</fullName>
    </submittedName>
</protein>
<evidence type="ECO:0000313" key="1">
    <source>
        <dbReference type="EMBL" id="KAK1412462.1"/>
    </source>
</evidence>
<proteinExistence type="predicted"/>
<sequence length="104" mass="12105">MEKNLTMAYLSELFLGSEEDITGKFLVIWGQIKLTNLLVKNRNSYKWEPFKEDFELGSSVYPLVLVQVPMFNEREVYPLFILLFLFKVQCSSSKAKKGVYVRGI</sequence>
<name>A0AAD8JXP8_TARER</name>
<dbReference type="EMBL" id="JAUHHV010000009">
    <property type="protein sequence ID" value="KAK1412462.1"/>
    <property type="molecule type" value="Genomic_DNA"/>
</dbReference>
<reference evidence="1" key="1">
    <citation type="journal article" date="2023" name="bioRxiv">
        <title>Improved chromosome-level genome assembly for marigold (Tagetes erecta).</title>
        <authorList>
            <person name="Jiang F."/>
            <person name="Yuan L."/>
            <person name="Wang S."/>
            <person name="Wang H."/>
            <person name="Xu D."/>
            <person name="Wang A."/>
            <person name="Fan W."/>
        </authorList>
    </citation>
    <scope>NUCLEOTIDE SEQUENCE</scope>
    <source>
        <strain evidence="1">WSJ</strain>
        <tissue evidence="1">Leaf</tissue>
    </source>
</reference>
<gene>
    <name evidence="1" type="ORF">QVD17_33736</name>
</gene>
<organism evidence="1 2">
    <name type="scientific">Tagetes erecta</name>
    <name type="common">African marigold</name>
    <dbReference type="NCBI Taxonomy" id="13708"/>
    <lineage>
        <taxon>Eukaryota</taxon>
        <taxon>Viridiplantae</taxon>
        <taxon>Streptophyta</taxon>
        <taxon>Embryophyta</taxon>
        <taxon>Tracheophyta</taxon>
        <taxon>Spermatophyta</taxon>
        <taxon>Magnoliopsida</taxon>
        <taxon>eudicotyledons</taxon>
        <taxon>Gunneridae</taxon>
        <taxon>Pentapetalae</taxon>
        <taxon>asterids</taxon>
        <taxon>campanulids</taxon>
        <taxon>Asterales</taxon>
        <taxon>Asteraceae</taxon>
        <taxon>Asteroideae</taxon>
        <taxon>Heliantheae alliance</taxon>
        <taxon>Tageteae</taxon>
        <taxon>Tagetes</taxon>
    </lineage>
</organism>
<accession>A0AAD8JXP8</accession>
<dbReference type="AlphaFoldDB" id="A0AAD8JXP8"/>
<dbReference type="Proteomes" id="UP001229421">
    <property type="component" value="Unassembled WGS sequence"/>
</dbReference>
<comment type="caution">
    <text evidence="1">The sequence shown here is derived from an EMBL/GenBank/DDBJ whole genome shotgun (WGS) entry which is preliminary data.</text>
</comment>
<keyword evidence="2" id="KW-1185">Reference proteome</keyword>
<evidence type="ECO:0000313" key="2">
    <source>
        <dbReference type="Proteomes" id="UP001229421"/>
    </source>
</evidence>